<dbReference type="GO" id="GO:0016020">
    <property type="term" value="C:membrane"/>
    <property type="evidence" value="ECO:0007669"/>
    <property type="project" value="InterPro"/>
</dbReference>
<feature type="transmembrane region" description="Helical" evidence="1">
    <location>
        <begin position="47"/>
        <end position="71"/>
    </location>
</feature>
<name>A0A1I4P8D4_9PROT</name>
<keyword evidence="1" id="KW-1133">Transmembrane helix</keyword>
<protein>
    <submittedName>
        <fullName evidence="3">Membrane protein</fullName>
    </submittedName>
</protein>
<accession>A0A1I4P8D4</accession>
<dbReference type="Pfam" id="PF05425">
    <property type="entry name" value="CopD"/>
    <property type="match status" value="1"/>
</dbReference>
<dbReference type="Proteomes" id="UP000199561">
    <property type="component" value="Unassembled WGS sequence"/>
</dbReference>
<reference evidence="3" key="2">
    <citation type="submission" date="2021-02" db="EMBL/GenBank/DDBJ databases">
        <authorList>
            <person name="Han P."/>
        </authorList>
    </citation>
    <scope>NUCLEOTIDE SEQUENCE</scope>
    <source>
        <strain evidence="3">Nitrosomonas nitrosa 18-3D</strain>
    </source>
</reference>
<keyword evidence="1" id="KW-0472">Membrane</keyword>
<dbReference type="Proteomes" id="UP000601736">
    <property type="component" value="Unassembled WGS sequence"/>
</dbReference>
<reference evidence="4 5" key="1">
    <citation type="submission" date="2016-10" db="EMBL/GenBank/DDBJ databases">
        <authorList>
            <person name="de Groot N.N."/>
        </authorList>
    </citation>
    <scope>NUCLEOTIDE SEQUENCE [LARGE SCALE GENOMIC DNA]</scope>
    <source>
        <strain evidence="4 5">Nm146</strain>
    </source>
</reference>
<gene>
    <name evidence="3" type="ORF">NMYAN_30235</name>
    <name evidence="4" type="ORF">SAMN05421880_11037</name>
</gene>
<evidence type="ECO:0000313" key="4">
    <source>
        <dbReference type="EMBL" id="SFM23860.1"/>
    </source>
</evidence>
<feature type="transmembrane region" description="Helical" evidence="1">
    <location>
        <begin position="83"/>
        <end position="106"/>
    </location>
</feature>
<proteinExistence type="predicted"/>
<evidence type="ECO:0000259" key="2">
    <source>
        <dbReference type="Pfam" id="PF05425"/>
    </source>
</evidence>
<dbReference type="STRING" id="52442.SAMN05421880_11037"/>
<dbReference type="EMBL" id="FOUF01000010">
    <property type="protein sequence ID" value="SFM23860.1"/>
    <property type="molecule type" value="Genomic_DNA"/>
</dbReference>
<dbReference type="RefSeq" id="WP_338061123.1">
    <property type="nucleotide sequence ID" value="NZ_CAJNAP010000023.1"/>
</dbReference>
<feature type="domain" description="Copper resistance protein D" evidence="2">
    <location>
        <begin position="46"/>
        <end position="145"/>
    </location>
</feature>
<evidence type="ECO:0000256" key="1">
    <source>
        <dbReference type="SAM" id="Phobius"/>
    </source>
</evidence>
<keyword evidence="1" id="KW-0812">Transmembrane</keyword>
<evidence type="ECO:0000313" key="5">
    <source>
        <dbReference type="Proteomes" id="UP000199561"/>
    </source>
</evidence>
<organism evidence="4 5">
    <name type="scientific">Nitrosomonas nitrosa</name>
    <dbReference type="NCBI Taxonomy" id="52442"/>
    <lineage>
        <taxon>Bacteria</taxon>
        <taxon>Pseudomonadati</taxon>
        <taxon>Pseudomonadota</taxon>
        <taxon>Betaproteobacteria</taxon>
        <taxon>Nitrosomonadales</taxon>
        <taxon>Nitrosomonadaceae</taxon>
        <taxon>Nitrosomonas</taxon>
    </lineage>
</organism>
<sequence length="151" mass="16986">MMKIPLLLHLLGVVVWIGGMFFAYMILRPVAVQLLEPALRLKLWQEVFSRFFPWVFLAVGLILASGFYMIMQMGGFANVGLSIHLMLAIGLLMTLIFFYVVFSVFSKLRNHIAKEEWPSAGDALGRIRWLIGFNLILGIATITVALLGRSV</sequence>
<dbReference type="AlphaFoldDB" id="A0A1I4P8D4"/>
<dbReference type="EMBL" id="CAJNAP010000023">
    <property type="protein sequence ID" value="CAE6509874.1"/>
    <property type="molecule type" value="Genomic_DNA"/>
</dbReference>
<evidence type="ECO:0000313" key="3">
    <source>
        <dbReference type="EMBL" id="CAE6509874.1"/>
    </source>
</evidence>
<dbReference type="InterPro" id="IPR008457">
    <property type="entry name" value="Cu-R_CopD_dom"/>
</dbReference>
<keyword evidence="5" id="KW-1185">Reference proteome</keyword>
<feature type="transmembrane region" description="Helical" evidence="1">
    <location>
        <begin position="127"/>
        <end position="148"/>
    </location>
</feature>
<feature type="transmembrane region" description="Helical" evidence="1">
    <location>
        <begin position="6"/>
        <end position="27"/>
    </location>
</feature>